<dbReference type="SUPFAM" id="SSF48452">
    <property type="entry name" value="TPR-like"/>
    <property type="match status" value="1"/>
</dbReference>
<dbReference type="PROSITE" id="PS51257">
    <property type="entry name" value="PROKAR_LIPOPROTEIN"/>
    <property type="match status" value="1"/>
</dbReference>
<protein>
    <submittedName>
        <fullName evidence="1">SusD/RagB family nutrient-binding outer membrane lipoprotein</fullName>
    </submittedName>
</protein>
<dbReference type="Pfam" id="PF12771">
    <property type="entry name" value="SusD-like_2"/>
    <property type="match status" value="1"/>
</dbReference>
<keyword evidence="2" id="KW-1185">Reference proteome</keyword>
<evidence type="ECO:0000313" key="2">
    <source>
        <dbReference type="Proteomes" id="UP000659388"/>
    </source>
</evidence>
<accession>A0A937F5Q3</accession>
<name>A0A937F5Q3_9BACT</name>
<reference evidence="1" key="1">
    <citation type="submission" date="2021-01" db="EMBL/GenBank/DDBJ databases">
        <title>Fulvivirga kasyanovii gen. nov., sp nov., a novel member of the phylum Bacteroidetes isolated from seawater in a mussel farm.</title>
        <authorList>
            <person name="Zhao L.-H."/>
            <person name="Wang Z.-J."/>
        </authorList>
    </citation>
    <scope>NUCLEOTIDE SEQUENCE</scope>
    <source>
        <strain evidence="1">2943</strain>
    </source>
</reference>
<proteinExistence type="predicted"/>
<dbReference type="InterPro" id="IPR041662">
    <property type="entry name" value="SusD-like_2"/>
</dbReference>
<dbReference type="RefSeq" id="WP_202241918.1">
    <property type="nucleotide sequence ID" value="NZ_JAESIY010000001.1"/>
</dbReference>
<dbReference type="InterPro" id="IPR011990">
    <property type="entry name" value="TPR-like_helical_dom_sf"/>
</dbReference>
<dbReference type="Proteomes" id="UP000659388">
    <property type="component" value="Unassembled WGS sequence"/>
</dbReference>
<organism evidence="1 2">
    <name type="scientific">Fulvivirga sediminis</name>
    <dbReference type="NCBI Taxonomy" id="2803949"/>
    <lineage>
        <taxon>Bacteria</taxon>
        <taxon>Pseudomonadati</taxon>
        <taxon>Bacteroidota</taxon>
        <taxon>Cytophagia</taxon>
        <taxon>Cytophagales</taxon>
        <taxon>Fulvivirgaceae</taxon>
        <taxon>Fulvivirga</taxon>
    </lineage>
</organism>
<sequence length="480" mass="53447">MKKIIYILTIALFFIGCDDRLDDLNTDKRNPSSVGAESLFTQGLRETYDNMLNTSVNENVFKLYAQYWAQTTYPSESQFDLTSRNLPRSFWNNAYRDVLIDFKTAKDIIKEELASGESTQEGVLRNQLAVTNIMMSYVYLTLVDVFGDVPYTEALNPDNLTPVYDDAKTIYLASVDSLDAAIAAIDTEKEAFSATQDPVYDGVSASWVKFANSLKLRVAMRLADVDKTTSIAIFNSAVEGAFKSNADNASIIYYGSAPNTNPLYEDLKLSGRNDFVGSNTFINILNNLNDPRRSIYFAENLGTDTYKGGIYGSSNGFTSYSHIGDLFYTPDLEGTIFNYAEVEFLMAEAVARGGYNVTGSVEDHYNSGIKASFDQWGADGYENYVAQSSVAYASASGDYKQKIGVQLWIALYVQGFEAWNTWKRLDFAAFNAPPGKTLNDIPVRFIYPLNEAQLNGENLKAAQSKIGEDKVSTHLFWDVN</sequence>
<gene>
    <name evidence="1" type="ORF">JL102_01535</name>
</gene>
<evidence type="ECO:0000313" key="1">
    <source>
        <dbReference type="EMBL" id="MBL3654795.1"/>
    </source>
</evidence>
<comment type="caution">
    <text evidence="1">The sequence shown here is derived from an EMBL/GenBank/DDBJ whole genome shotgun (WGS) entry which is preliminary data.</text>
</comment>
<dbReference type="Gene3D" id="1.25.40.390">
    <property type="match status" value="1"/>
</dbReference>
<dbReference type="AlphaFoldDB" id="A0A937F5Q3"/>
<keyword evidence="1" id="KW-0449">Lipoprotein</keyword>
<dbReference type="EMBL" id="JAESIY010000001">
    <property type="protein sequence ID" value="MBL3654795.1"/>
    <property type="molecule type" value="Genomic_DNA"/>
</dbReference>